<dbReference type="InterPro" id="IPR017441">
    <property type="entry name" value="Protein_kinase_ATP_BS"/>
</dbReference>
<sequence length="424" mass="45925">MQAGRYQLQEVIGVGSFATVHRARDEHLDDTVVVKILAENHSLNPEIRERFIAEGRSLRRVSSPHVVSVHDIGESDRQQPYLVLAHADRGTLAQRVTELRRRGWRPRREDLLAVARPLAAAVAAVHRAQLVHRDLSPGNVLLASAPAQEEPQQTQEAEPLASALVSPDERLLLADLGMCKDLAMNSGLTVSGGTSGFRPPEQQGTGLVDFRADIWAMSAVLRWVGEEADLPPEMDRALRRVLKRGLQTDPRRRYPDVAAWLAEVEQALALPVPPGHYPPSVTPRSGDHIHSADPEKTEGPRRRASPWKRGLAMVGVVLLAAALGLLGGYLLRGSEQDVPSSSADVSVAIDGPEEVAVGEPATFTAQVEGVDSWVWVLPTGGHLADEEEAVLTPTSPGTAEVVLRTHTPEGAELEASHTIDVTEE</sequence>
<dbReference type="SUPFAM" id="SSF56112">
    <property type="entry name" value="Protein kinase-like (PK-like)"/>
    <property type="match status" value="1"/>
</dbReference>
<evidence type="ECO:0000256" key="4">
    <source>
        <dbReference type="ARBA" id="ARBA00022741"/>
    </source>
</evidence>
<keyword evidence="9" id="KW-0472">Membrane</keyword>
<dbReference type="CDD" id="cd14014">
    <property type="entry name" value="STKc_PknB_like"/>
    <property type="match status" value="1"/>
</dbReference>
<protein>
    <recommendedName>
        <fullName evidence="1">non-specific serine/threonine protein kinase</fullName>
        <ecNumber evidence="1">2.7.11.1</ecNumber>
    </recommendedName>
</protein>
<accession>A0ABS4T4L8</accession>
<dbReference type="Gene3D" id="1.10.510.10">
    <property type="entry name" value="Transferase(Phosphotransferase) domain 1"/>
    <property type="match status" value="1"/>
</dbReference>
<dbReference type="PROSITE" id="PS00109">
    <property type="entry name" value="PROTEIN_KINASE_TYR"/>
    <property type="match status" value="1"/>
</dbReference>
<feature type="binding site" evidence="7">
    <location>
        <position position="35"/>
    </location>
    <ligand>
        <name>ATP</name>
        <dbReference type="ChEBI" id="CHEBI:30616"/>
    </ligand>
</feature>
<dbReference type="PANTHER" id="PTHR43289:SF6">
    <property type="entry name" value="SERINE_THREONINE-PROTEIN KINASE NEKL-3"/>
    <property type="match status" value="1"/>
</dbReference>
<keyword evidence="12" id="KW-1185">Reference proteome</keyword>
<evidence type="ECO:0000256" key="5">
    <source>
        <dbReference type="ARBA" id="ARBA00022777"/>
    </source>
</evidence>
<feature type="transmembrane region" description="Helical" evidence="9">
    <location>
        <begin position="311"/>
        <end position="331"/>
    </location>
</feature>
<keyword evidence="3" id="KW-0808">Transferase</keyword>
<organism evidence="11 12">
    <name type="scientific">Nesterenkonia lacusekhoensis</name>
    <dbReference type="NCBI Taxonomy" id="150832"/>
    <lineage>
        <taxon>Bacteria</taxon>
        <taxon>Bacillati</taxon>
        <taxon>Actinomycetota</taxon>
        <taxon>Actinomycetes</taxon>
        <taxon>Micrococcales</taxon>
        <taxon>Micrococcaceae</taxon>
        <taxon>Nesterenkonia</taxon>
    </lineage>
</organism>
<evidence type="ECO:0000256" key="8">
    <source>
        <dbReference type="SAM" id="MobiDB-lite"/>
    </source>
</evidence>
<dbReference type="EC" id="2.7.11.1" evidence="1"/>
<dbReference type="InterPro" id="IPR011009">
    <property type="entry name" value="Kinase-like_dom_sf"/>
</dbReference>
<evidence type="ECO:0000256" key="6">
    <source>
        <dbReference type="ARBA" id="ARBA00022840"/>
    </source>
</evidence>
<feature type="region of interest" description="Disordered" evidence="8">
    <location>
        <begin position="273"/>
        <end position="304"/>
    </location>
</feature>
<dbReference type="Gene3D" id="3.30.200.20">
    <property type="entry name" value="Phosphorylase Kinase, domain 1"/>
    <property type="match status" value="1"/>
</dbReference>
<dbReference type="PROSITE" id="PS00107">
    <property type="entry name" value="PROTEIN_KINASE_ATP"/>
    <property type="match status" value="1"/>
</dbReference>
<keyword evidence="6 7" id="KW-0067">ATP-binding</keyword>
<dbReference type="Pfam" id="PF00069">
    <property type="entry name" value="Pkinase"/>
    <property type="match status" value="1"/>
</dbReference>
<name>A0ABS4T4L8_9MICC</name>
<dbReference type="InterPro" id="IPR000719">
    <property type="entry name" value="Prot_kinase_dom"/>
</dbReference>
<dbReference type="InterPro" id="IPR008266">
    <property type="entry name" value="Tyr_kinase_AS"/>
</dbReference>
<comment type="caution">
    <text evidence="11">The sequence shown here is derived from an EMBL/GenBank/DDBJ whole genome shotgun (WGS) entry which is preliminary data.</text>
</comment>
<keyword evidence="2 11" id="KW-0723">Serine/threonine-protein kinase</keyword>
<dbReference type="GO" id="GO:0004674">
    <property type="term" value="F:protein serine/threonine kinase activity"/>
    <property type="evidence" value="ECO:0007669"/>
    <property type="project" value="UniProtKB-KW"/>
</dbReference>
<keyword evidence="4 7" id="KW-0547">Nucleotide-binding</keyword>
<evidence type="ECO:0000256" key="3">
    <source>
        <dbReference type="ARBA" id="ARBA00022679"/>
    </source>
</evidence>
<dbReference type="Proteomes" id="UP001519331">
    <property type="component" value="Unassembled WGS sequence"/>
</dbReference>
<feature type="domain" description="Protein kinase" evidence="10">
    <location>
        <begin position="6"/>
        <end position="424"/>
    </location>
</feature>
<evidence type="ECO:0000256" key="2">
    <source>
        <dbReference type="ARBA" id="ARBA00022527"/>
    </source>
</evidence>
<keyword evidence="5 11" id="KW-0418">Kinase</keyword>
<evidence type="ECO:0000256" key="7">
    <source>
        <dbReference type="PROSITE-ProRule" id="PRU10141"/>
    </source>
</evidence>
<keyword evidence="9" id="KW-0812">Transmembrane</keyword>
<evidence type="ECO:0000256" key="1">
    <source>
        <dbReference type="ARBA" id="ARBA00012513"/>
    </source>
</evidence>
<dbReference type="RefSeq" id="WP_210050627.1">
    <property type="nucleotide sequence ID" value="NZ_JAGINX010000001.1"/>
</dbReference>
<evidence type="ECO:0000313" key="11">
    <source>
        <dbReference type="EMBL" id="MBP2319407.1"/>
    </source>
</evidence>
<evidence type="ECO:0000259" key="10">
    <source>
        <dbReference type="PROSITE" id="PS50011"/>
    </source>
</evidence>
<dbReference type="PROSITE" id="PS50011">
    <property type="entry name" value="PROTEIN_KINASE_DOM"/>
    <property type="match status" value="1"/>
</dbReference>
<feature type="compositionally biased region" description="Basic and acidic residues" evidence="8">
    <location>
        <begin position="285"/>
        <end position="301"/>
    </location>
</feature>
<keyword evidence="9" id="KW-1133">Transmembrane helix</keyword>
<dbReference type="PANTHER" id="PTHR43289">
    <property type="entry name" value="MITOGEN-ACTIVATED PROTEIN KINASE KINASE KINASE 20-RELATED"/>
    <property type="match status" value="1"/>
</dbReference>
<dbReference type="EMBL" id="JAGINX010000001">
    <property type="protein sequence ID" value="MBP2319407.1"/>
    <property type="molecule type" value="Genomic_DNA"/>
</dbReference>
<gene>
    <name evidence="11" type="ORF">JOF45_002426</name>
</gene>
<proteinExistence type="predicted"/>
<evidence type="ECO:0000313" key="12">
    <source>
        <dbReference type="Proteomes" id="UP001519331"/>
    </source>
</evidence>
<reference evidence="11 12" key="1">
    <citation type="submission" date="2021-03" db="EMBL/GenBank/DDBJ databases">
        <title>Sequencing the genomes of 1000 actinobacteria strains.</title>
        <authorList>
            <person name="Klenk H.-P."/>
        </authorList>
    </citation>
    <scope>NUCLEOTIDE SEQUENCE [LARGE SCALE GENOMIC DNA]</scope>
    <source>
        <strain evidence="11 12">DSM 12544</strain>
    </source>
</reference>
<evidence type="ECO:0000256" key="9">
    <source>
        <dbReference type="SAM" id="Phobius"/>
    </source>
</evidence>